<reference evidence="2 3" key="1">
    <citation type="journal article" date="2012" name="Genet. Mol. Biol.">
        <title>Analysis of 16S rRNA and mxaF genes revealing insights into Methylobacterium niche-specific plant association.</title>
        <authorList>
            <person name="Dourado M.N."/>
            <person name="Andreote F.D."/>
            <person name="Dini-Andreote F."/>
            <person name="Conti R."/>
            <person name="Araujo J.M."/>
            <person name="Araujo W.L."/>
        </authorList>
    </citation>
    <scope>NUCLEOTIDE SEQUENCE [LARGE SCALE GENOMIC DNA]</scope>
    <source>
        <strain evidence="2 3">SR1.6/4</strain>
    </source>
</reference>
<protein>
    <recommendedName>
        <fullName evidence="4">DUF883 domain-containing protein</fullName>
    </recommendedName>
</protein>
<name>A0ABU7T7A3_9HYPH</name>
<accession>A0ABU7T7A3</accession>
<gene>
    <name evidence="2" type="ORF">MRSR164_06220</name>
</gene>
<feature type="region of interest" description="Disordered" evidence="1">
    <location>
        <begin position="1"/>
        <end position="26"/>
    </location>
</feature>
<evidence type="ECO:0000313" key="2">
    <source>
        <dbReference type="EMBL" id="MEE7456400.1"/>
    </source>
</evidence>
<evidence type="ECO:0000313" key="3">
    <source>
        <dbReference type="Proteomes" id="UP001349262"/>
    </source>
</evidence>
<organism evidence="2 3">
    <name type="scientific">Methylobacterium radiotolerans</name>
    <dbReference type="NCBI Taxonomy" id="31998"/>
    <lineage>
        <taxon>Bacteria</taxon>
        <taxon>Pseudomonadati</taxon>
        <taxon>Pseudomonadota</taxon>
        <taxon>Alphaproteobacteria</taxon>
        <taxon>Hyphomicrobiales</taxon>
        <taxon>Methylobacteriaceae</taxon>
        <taxon>Methylobacterium</taxon>
    </lineage>
</organism>
<keyword evidence="3" id="KW-1185">Reference proteome</keyword>
<comment type="caution">
    <text evidence="2">The sequence shown here is derived from an EMBL/GenBank/DDBJ whole genome shotgun (WGS) entry which is preliminary data.</text>
</comment>
<dbReference type="EMBL" id="MLBY01000003">
    <property type="protein sequence ID" value="MEE7456400.1"/>
    <property type="molecule type" value="Genomic_DNA"/>
</dbReference>
<evidence type="ECO:0000256" key="1">
    <source>
        <dbReference type="SAM" id="MobiDB-lite"/>
    </source>
</evidence>
<sequence length="163" mass="17178">MTASASPDPIGGAASGTGSPEAKADLQDLRHDVEETASVAAERGKGFAAAARQHALSYVDDRKGEAARSVSDLAKSLRDSGKTFDDRPNIRAFFDSAAEGLDDFAGSIERRSLDDIYHEAEAFARRSPVTVAVATFAAGFLLSRFVKASGTADTDRFDGGYRG</sequence>
<proteinExistence type="predicted"/>
<dbReference type="Proteomes" id="UP001349262">
    <property type="component" value="Unassembled WGS sequence"/>
</dbReference>
<evidence type="ECO:0008006" key="4">
    <source>
        <dbReference type="Google" id="ProtNLM"/>
    </source>
</evidence>